<sequence length="203" mass="22077">MMSRLATLGRINIPDVIFYPSAAALAALLIAFALMMQPRNASAVVTERELVFQGAALADLVNGPGTNVRFDPGHSDGPVARASSAASFEMAGNMSAGVAAFVPDEFETRISGRRIRVEFEVRTAGSSGPDTVRIGYFTTGYGDSGWRELPVSPRYSTISFEWDAPVHQGEEFNEAIGIWPDPQGENREILIRRIRVFILPDNS</sequence>
<dbReference type="EMBL" id="CP018911">
    <property type="protein sequence ID" value="AZU04863.1"/>
    <property type="molecule type" value="Genomic_DNA"/>
</dbReference>
<dbReference type="AlphaFoldDB" id="A0A3T0EC50"/>
<organism evidence="1 2">
    <name type="scientific">Glycocaulis alkaliphilus</name>
    <dbReference type="NCBI Taxonomy" id="1434191"/>
    <lineage>
        <taxon>Bacteria</taxon>
        <taxon>Pseudomonadati</taxon>
        <taxon>Pseudomonadota</taxon>
        <taxon>Alphaproteobacteria</taxon>
        <taxon>Maricaulales</taxon>
        <taxon>Maricaulaceae</taxon>
        <taxon>Glycocaulis</taxon>
    </lineage>
</organism>
<gene>
    <name evidence="1" type="ORF">X907_2348</name>
</gene>
<protein>
    <submittedName>
        <fullName evidence="1">Uncharacterized protein</fullName>
    </submittedName>
</protein>
<proteinExistence type="predicted"/>
<name>A0A3T0EC50_9PROT</name>
<dbReference type="RefSeq" id="WP_127568177.1">
    <property type="nucleotide sequence ID" value="NZ_BMFB01000001.1"/>
</dbReference>
<evidence type="ECO:0000313" key="1">
    <source>
        <dbReference type="EMBL" id="AZU04863.1"/>
    </source>
</evidence>
<dbReference type="OrthoDB" id="7628405at2"/>
<accession>A0A3T0EC50</accession>
<reference evidence="1 2" key="1">
    <citation type="submission" date="2016-12" db="EMBL/GenBank/DDBJ databases">
        <title>The genome of dimorphic prosthecate Glycocaulis alkaliphilus 6b-8t, isolated from crude oil dictates its adaptability in petroleum environments.</title>
        <authorList>
            <person name="Wu X.-L."/>
            <person name="Geng S."/>
        </authorList>
    </citation>
    <scope>NUCLEOTIDE SEQUENCE [LARGE SCALE GENOMIC DNA]</scope>
    <source>
        <strain evidence="1 2">6B-8</strain>
    </source>
</reference>
<keyword evidence="2" id="KW-1185">Reference proteome</keyword>
<evidence type="ECO:0000313" key="2">
    <source>
        <dbReference type="Proteomes" id="UP000286954"/>
    </source>
</evidence>
<dbReference type="KEGG" id="gak:X907_2348"/>
<dbReference type="Proteomes" id="UP000286954">
    <property type="component" value="Chromosome"/>
</dbReference>